<feature type="transmembrane region" description="Helical" evidence="8">
    <location>
        <begin position="12"/>
        <end position="29"/>
    </location>
</feature>
<keyword evidence="10" id="KW-1185">Reference proteome</keyword>
<evidence type="ECO:0000256" key="7">
    <source>
        <dbReference type="ARBA" id="ARBA00024041"/>
    </source>
</evidence>
<feature type="transmembrane region" description="Helical" evidence="8">
    <location>
        <begin position="386"/>
        <end position="407"/>
    </location>
</feature>
<dbReference type="Proteomes" id="UP000265618">
    <property type="component" value="Unassembled WGS sequence"/>
</dbReference>
<dbReference type="EMBL" id="BDIP01001220">
    <property type="protein sequence ID" value="GIQ83887.1"/>
    <property type="molecule type" value="Genomic_DNA"/>
</dbReference>
<dbReference type="OrthoDB" id="5982228at2759"/>
<dbReference type="Gene3D" id="1.20.1740.10">
    <property type="entry name" value="Amino acid/polyamine transporter I"/>
    <property type="match status" value="1"/>
</dbReference>
<comment type="similarity">
    <text evidence="7">Belongs to the amino acid-polyamine-organocation (APC) superfamily. Polyamine:cation symporter (PHS) (TC 2.A.3.12) family.</text>
</comment>
<evidence type="ECO:0000313" key="10">
    <source>
        <dbReference type="Proteomes" id="UP000265618"/>
    </source>
</evidence>
<keyword evidence="4 8" id="KW-0812">Transmembrane</keyword>
<evidence type="ECO:0000256" key="2">
    <source>
        <dbReference type="ARBA" id="ARBA00022448"/>
    </source>
</evidence>
<evidence type="ECO:0000256" key="4">
    <source>
        <dbReference type="ARBA" id="ARBA00022692"/>
    </source>
</evidence>
<keyword evidence="6 8" id="KW-0472">Membrane</keyword>
<dbReference type="GO" id="GO:0015203">
    <property type="term" value="F:polyamine transmembrane transporter activity"/>
    <property type="evidence" value="ECO:0007669"/>
    <property type="project" value="UniProtKB-ARBA"/>
</dbReference>
<keyword evidence="5 8" id="KW-1133">Transmembrane helix</keyword>
<proteinExistence type="inferred from homology"/>
<dbReference type="GO" id="GO:0005886">
    <property type="term" value="C:plasma membrane"/>
    <property type="evidence" value="ECO:0007669"/>
    <property type="project" value="UniProtKB-SubCell"/>
</dbReference>
<evidence type="ECO:0000256" key="8">
    <source>
        <dbReference type="SAM" id="Phobius"/>
    </source>
</evidence>
<evidence type="ECO:0000256" key="5">
    <source>
        <dbReference type="ARBA" id="ARBA00022989"/>
    </source>
</evidence>
<keyword evidence="2" id="KW-0813">Transport</keyword>
<dbReference type="PANTHER" id="PTHR45826:SF2">
    <property type="entry name" value="AMINO ACID TRANSPORTER"/>
    <property type="match status" value="1"/>
</dbReference>
<accession>A0A9K3CWT6</accession>
<organism evidence="9 10">
    <name type="scientific">Kipferlia bialata</name>
    <dbReference type="NCBI Taxonomy" id="797122"/>
    <lineage>
        <taxon>Eukaryota</taxon>
        <taxon>Metamonada</taxon>
        <taxon>Carpediemonas-like organisms</taxon>
        <taxon>Kipferlia</taxon>
    </lineage>
</organism>
<feature type="non-terminal residue" evidence="9">
    <location>
        <position position="1"/>
    </location>
</feature>
<evidence type="ECO:0000256" key="1">
    <source>
        <dbReference type="ARBA" id="ARBA00004651"/>
    </source>
</evidence>
<sequence>RGPHFAPSIGVAKLVGLTFFVVAAGPAGIESAVNAAGGALPALACMVLVPLVYCLPMALLSSELSSKYARTGGVIEWCQTLGKNVGAVNGYLHFFYNIIDNALYPSCCCDYLSRIEPFQALSGGIPRVLFSLFLFCLSAVLNCMGLELVGTSALVFTTLVLLPFLAFMFLGLPSVTWAGLTSLPTDGNTVGASYILPVGVGVCVQPDTNMWYDGAFIDISRLLPTASNGWLALLLTLSGVLSSFGILQAAIGCTGRELYAMAALKHLPFSKPLLKLHRTWGTKGQTEDSAVPVVAIITQALLSSPFVFFQFEYLLGLDGLFTSLTLLLEVVAYINLRMQSRRLSGSDGDLYVGLLDSEADHSTPFISREERERVIEGLEDEVEGYVVPYGILGTIVVCLPLVVVSVAQSLSGGLLNILVILVLMALGLGVYHINIRTGGSAAEADVVLV</sequence>
<feature type="transmembrane region" description="Helical" evidence="8">
    <location>
        <begin position="153"/>
        <end position="172"/>
    </location>
</feature>
<dbReference type="InterPro" id="IPR002293">
    <property type="entry name" value="AA/rel_permease1"/>
</dbReference>
<keyword evidence="3" id="KW-1003">Cell membrane</keyword>
<evidence type="ECO:0000256" key="6">
    <source>
        <dbReference type="ARBA" id="ARBA00023136"/>
    </source>
</evidence>
<comment type="subcellular location">
    <subcellularLocation>
        <location evidence="1">Cell membrane</location>
        <topology evidence="1">Multi-pass membrane protein</topology>
    </subcellularLocation>
</comment>
<dbReference type="Pfam" id="PF13520">
    <property type="entry name" value="AA_permease_2"/>
    <property type="match status" value="2"/>
</dbReference>
<dbReference type="AlphaFoldDB" id="A0A9K3CWT6"/>
<protein>
    <submittedName>
        <fullName evidence="9">Amino acid/polyamine transporter I</fullName>
    </submittedName>
</protein>
<comment type="caution">
    <text evidence="9">The sequence shown here is derived from an EMBL/GenBank/DDBJ whole genome shotgun (WGS) entry which is preliminary data.</text>
</comment>
<evidence type="ECO:0000256" key="3">
    <source>
        <dbReference type="ARBA" id="ARBA00022475"/>
    </source>
</evidence>
<name>A0A9K3CWT6_9EUKA</name>
<feature type="transmembrane region" description="Helical" evidence="8">
    <location>
        <begin position="313"/>
        <end position="336"/>
    </location>
</feature>
<feature type="transmembrane region" description="Helical" evidence="8">
    <location>
        <begin position="35"/>
        <end position="60"/>
    </location>
</feature>
<feature type="transmembrane region" description="Helical" evidence="8">
    <location>
        <begin position="230"/>
        <end position="251"/>
    </location>
</feature>
<evidence type="ECO:0000313" key="9">
    <source>
        <dbReference type="EMBL" id="GIQ83887.1"/>
    </source>
</evidence>
<dbReference type="InterPro" id="IPR044566">
    <property type="entry name" value="RMV1-like"/>
</dbReference>
<feature type="transmembrane region" description="Helical" evidence="8">
    <location>
        <begin position="413"/>
        <end position="431"/>
    </location>
</feature>
<dbReference type="PANTHER" id="PTHR45826">
    <property type="entry name" value="POLYAMINE TRANSPORTER PUT1"/>
    <property type="match status" value="1"/>
</dbReference>
<reference evidence="9 10" key="1">
    <citation type="journal article" date="2018" name="PLoS ONE">
        <title>The draft genome of Kipferlia bialata reveals reductive genome evolution in fornicate parasites.</title>
        <authorList>
            <person name="Tanifuji G."/>
            <person name="Takabayashi S."/>
            <person name="Kume K."/>
            <person name="Takagi M."/>
            <person name="Nakayama T."/>
            <person name="Kamikawa R."/>
            <person name="Inagaki Y."/>
            <person name="Hashimoto T."/>
        </authorList>
    </citation>
    <scope>NUCLEOTIDE SEQUENCE [LARGE SCALE GENOMIC DNA]</scope>
    <source>
        <strain evidence="9">NY0173</strain>
    </source>
</reference>
<feature type="transmembrane region" description="Helical" evidence="8">
    <location>
        <begin position="128"/>
        <end position="147"/>
    </location>
</feature>
<gene>
    <name evidence="9" type="ORF">KIPB_005287</name>
</gene>